<evidence type="ECO:0000256" key="2">
    <source>
        <dbReference type="SAM" id="MobiDB-lite"/>
    </source>
</evidence>
<evidence type="ECO:0000259" key="3">
    <source>
        <dbReference type="Pfam" id="PF07411"/>
    </source>
</evidence>
<evidence type="ECO:0000313" key="5">
    <source>
        <dbReference type="Proteomes" id="UP001254608"/>
    </source>
</evidence>
<dbReference type="PANTHER" id="PTHR40606:SF1">
    <property type="entry name" value="UPF0339 PROTEIN YEGP"/>
    <property type="match status" value="1"/>
</dbReference>
<feature type="domain" description="DUF1508" evidence="3">
    <location>
        <begin position="13"/>
        <end position="58"/>
    </location>
</feature>
<comment type="similarity">
    <text evidence="1">Belongs to the UPF0339 family. Duplicated subfamily.</text>
</comment>
<feature type="region of interest" description="Disordered" evidence="2">
    <location>
        <begin position="83"/>
        <end position="109"/>
    </location>
</feature>
<dbReference type="InterPro" id="IPR051141">
    <property type="entry name" value="UPF0339_domain"/>
</dbReference>
<evidence type="ECO:0000256" key="1">
    <source>
        <dbReference type="ARBA" id="ARBA00007576"/>
    </source>
</evidence>
<evidence type="ECO:0000313" key="4">
    <source>
        <dbReference type="EMBL" id="MDT0499186.1"/>
    </source>
</evidence>
<dbReference type="RefSeq" id="WP_311366595.1">
    <property type="nucleotide sequence ID" value="NZ_JAVRIC010000039.1"/>
</dbReference>
<keyword evidence="5" id="KW-1185">Reference proteome</keyword>
<dbReference type="Gene3D" id="2.30.29.80">
    <property type="match status" value="1"/>
</dbReference>
<dbReference type="InterPro" id="IPR010879">
    <property type="entry name" value="DUF1508"/>
</dbReference>
<accession>A0ABU2WPB7</accession>
<gene>
    <name evidence="4" type="ORF">RM530_17725</name>
</gene>
<dbReference type="PANTHER" id="PTHR40606">
    <property type="match status" value="1"/>
</dbReference>
<sequence length="109" mass="12110">MGGYYKLFQSSRNAEWYFSLKAGNHETILQSEGYKAKAGSENGIASVQVNSPNDARYERKESSNGYWFTLKAANGEPIGRSEMYTTASARDKGIESVKTNGPSRDVRED</sequence>
<organism evidence="4 5">
    <name type="scientific">Banduia mediterranea</name>
    <dbReference type="NCBI Taxonomy" id="3075609"/>
    <lineage>
        <taxon>Bacteria</taxon>
        <taxon>Pseudomonadati</taxon>
        <taxon>Pseudomonadota</taxon>
        <taxon>Gammaproteobacteria</taxon>
        <taxon>Nevskiales</taxon>
        <taxon>Algiphilaceae</taxon>
        <taxon>Banduia</taxon>
    </lineage>
</organism>
<proteinExistence type="inferred from homology"/>
<dbReference type="SUPFAM" id="SSF160113">
    <property type="entry name" value="YegP-like"/>
    <property type="match status" value="2"/>
</dbReference>
<reference evidence="4 5" key="1">
    <citation type="submission" date="2023-09" db="EMBL/GenBank/DDBJ databases">
        <authorList>
            <person name="Rey-Velasco X."/>
        </authorList>
    </citation>
    <scope>NUCLEOTIDE SEQUENCE [LARGE SCALE GENOMIC DNA]</scope>
    <source>
        <strain evidence="4 5">W345</strain>
    </source>
</reference>
<dbReference type="EMBL" id="JAVRIC010000039">
    <property type="protein sequence ID" value="MDT0499186.1"/>
    <property type="molecule type" value="Genomic_DNA"/>
</dbReference>
<dbReference type="Proteomes" id="UP001254608">
    <property type="component" value="Unassembled WGS sequence"/>
</dbReference>
<comment type="caution">
    <text evidence="4">The sequence shown here is derived from an EMBL/GenBank/DDBJ whole genome shotgun (WGS) entry which is preliminary data.</text>
</comment>
<feature type="domain" description="DUF1508" evidence="3">
    <location>
        <begin position="62"/>
        <end position="108"/>
    </location>
</feature>
<dbReference type="InterPro" id="IPR036913">
    <property type="entry name" value="YegP-like_sf"/>
</dbReference>
<dbReference type="Pfam" id="PF07411">
    <property type="entry name" value="DUF1508"/>
    <property type="match status" value="2"/>
</dbReference>
<name>A0ABU2WPB7_9GAMM</name>
<protein>
    <submittedName>
        <fullName evidence="4">YegP family protein</fullName>
    </submittedName>
</protein>